<feature type="compositionally biased region" description="Acidic residues" evidence="1">
    <location>
        <begin position="83"/>
        <end position="103"/>
    </location>
</feature>
<feature type="compositionally biased region" description="Basic and acidic residues" evidence="1">
    <location>
        <begin position="72"/>
        <end position="82"/>
    </location>
</feature>
<proteinExistence type="predicted"/>
<comment type="caution">
    <text evidence="2">The sequence shown here is derived from an EMBL/GenBank/DDBJ whole genome shotgun (WGS) entry which is preliminary data.</text>
</comment>
<evidence type="ECO:0000313" key="3">
    <source>
        <dbReference type="Proteomes" id="UP000297299"/>
    </source>
</evidence>
<gene>
    <name evidence="2" type="ORF">BOTCAL_0268g00140</name>
</gene>
<accession>A0A4Y8CWQ2</accession>
<dbReference type="OrthoDB" id="10446992at2759"/>
<feature type="compositionally biased region" description="Basic and acidic residues" evidence="1">
    <location>
        <begin position="104"/>
        <end position="113"/>
    </location>
</feature>
<sequence>MTCLIFPNTAMECYEAVCEDETDAGRRGREGRRGGGYLFYEKLVDFAVHVGPDCGLDAGERGDVADDCGEEGAEKTKYRGVEGEGEGVVGDEEDAESEGEEREDGERRVGVCM</sequence>
<protein>
    <submittedName>
        <fullName evidence="2">Uncharacterized protein</fullName>
    </submittedName>
</protein>
<dbReference type="Proteomes" id="UP000297299">
    <property type="component" value="Unassembled WGS sequence"/>
</dbReference>
<dbReference type="EMBL" id="PHWZ01000267">
    <property type="protein sequence ID" value="TEY51289.1"/>
    <property type="molecule type" value="Genomic_DNA"/>
</dbReference>
<dbReference type="AlphaFoldDB" id="A0A4Y8CWQ2"/>
<evidence type="ECO:0000256" key="1">
    <source>
        <dbReference type="SAM" id="MobiDB-lite"/>
    </source>
</evidence>
<feature type="region of interest" description="Disordered" evidence="1">
    <location>
        <begin position="65"/>
        <end position="113"/>
    </location>
</feature>
<keyword evidence="3" id="KW-1185">Reference proteome</keyword>
<reference evidence="2 3" key="1">
    <citation type="submission" date="2017-11" db="EMBL/GenBank/DDBJ databases">
        <title>Comparative genomics of Botrytis spp.</title>
        <authorList>
            <person name="Valero-Jimenez C.A."/>
            <person name="Tapia P."/>
            <person name="Veloso J."/>
            <person name="Silva-Moreno E."/>
            <person name="Staats M."/>
            <person name="Valdes J.H."/>
            <person name="Van Kan J.A.L."/>
        </authorList>
    </citation>
    <scope>NUCLEOTIDE SEQUENCE [LARGE SCALE GENOMIC DNA]</scope>
    <source>
        <strain evidence="2 3">MUCL2830</strain>
    </source>
</reference>
<organism evidence="2 3">
    <name type="scientific">Botryotinia calthae</name>
    <dbReference type="NCBI Taxonomy" id="38488"/>
    <lineage>
        <taxon>Eukaryota</taxon>
        <taxon>Fungi</taxon>
        <taxon>Dikarya</taxon>
        <taxon>Ascomycota</taxon>
        <taxon>Pezizomycotina</taxon>
        <taxon>Leotiomycetes</taxon>
        <taxon>Helotiales</taxon>
        <taxon>Sclerotiniaceae</taxon>
        <taxon>Botryotinia</taxon>
    </lineage>
</organism>
<evidence type="ECO:0000313" key="2">
    <source>
        <dbReference type="EMBL" id="TEY51289.1"/>
    </source>
</evidence>
<name>A0A4Y8CWQ2_9HELO</name>